<reference evidence="2 3" key="1">
    <citation type="submission" date="2010-02" db="EMBL/GenBank/DDBJ databases">
        <authorList>
            <person name="Weinstock G."/>
            <person name="Sodergren E."/>
            <person name="Clifton S."/>
            <person name="Fulton L."/>
            <person name="Fulton B."/>
            <person name="Courtney L."/>
            <person name="Fronick C."/>
            <person name="Harrison M."/>
            <person name="Strong C."/>
            <person name="Farmer C."/>
            <person name="Delahaunty K."/>
            <person name="Markovic C."/>
            <person name="Hall O."/>
            <person name="Minx P."/>
            <person name="Tomlinson C."/>
            <person name="Mitreva M."/>
            <person name="Nelson J."/>
            <person name="Hou S."/>
            <person name="Wollam A."/>
            <person name="Pepin K.H."/>
            <person name="Johnson M."/>
            <person name="Bhonagiri V."/>
            <person name="Zhang X."/>
            <person name="Suruliraj S."/>
            <person name="Warren W."/>
            <person name="Chinwalla A."/>
            <person name="Mardis E.R."/>
            <person name="Wilson R.K."/>
        </authorList>
    </citation>
    <scope>NUCLEOTIDE SEQUENCE [LARGE SCALE GENOMIC DNA]</scope>
    <source>
        <strain evidence="2 3">ATCC 29220</strain>
    </source>
</reference>
<dbReference type="EMBL" id="ABWL02000008">
    <property type="protein sequence ID" value="EFE08324.1"/>
    <property type="molecule type" value="Genomic_DNA"/>
</dbReference>
<keyword evidence="1" id="KW-1133">Transmembrane helix</keyword>
<protein>
    <submittedName>
        <fullName evidence="2">Uncharacterized protein</fullName>
    </submittedName>
</protein>
<feature type="transmembrane region" description="Helical" evidence="1">
    <location>
        <begin position="20"/>
        <end position="38"/>
    </location>
</feature>
<proteinExistence type="predicted"/>
<evidence type="ECO:0000313" key="3">
    <source>
        <dbReference type="Proteomes" id="UP000003880"/>
    </source>
</evidence>
<dbReference type="AlphaFoldDB" id="D4BCI8"/>
<sequence length="62" mass="7374">MTYKIILPPRFTGRYHSNYFLFLRFIAINLLFSNTTPIKSNNKLTLKHQNIHNSCVLHRLGR</sequence>
<evidence type="ECO:0000256" key="1">
    <source>
        <dbReference type="SAM" id="Phobius"/>
    </source>
</evidence>
<name>D4BCI8_9ENTR</name>
<accession>D4BCI8</accession>
<gene>
    <name evidence="2" type="ORF">CIT292_08202</name>
</gene>
<keyword evidence="1" id="KW-0812">Transmembrane</keyword>
<dbReference type="HOGENOM" id="CLU_2895906_0_0_6"/>
<evidence type="ECO:0000313" key="2">
    <source>
        <dbReference type="EMBL" id="EFE08324.1"/>
    </source>
</evidence>
<comment type="caution">
    <text evidence="2">The sequence shown here is derived from an EMBL/GenBank/DDBJ whole genome shotgun (WGS) entry which is preliminary data.</text>
</comment>
<keyword evidence="1" id="KW-0472">Membrane</keyword>
<organism evidence="2 3">
    <name type="scientific">Citrobacter youngae ATCC 29220</name>
    <dbReference type="NCBI Taxonomy" id="500640"/>
    <lineage>
        <taxon>Bacteria</taxon>
        <taxon>Pseudomonadati</taxon>
        <taxon>Pseudomonadota</taxon>
        <taxon>Gammaproteobacteria</taxon>
        <taxon>Enterobacterales</taxon>
        <taxon>Enterobacteriaceae</taxon>
        <taxon>Citrobacter</taxon>
        <taxon>Citrobacter freundii complex</taxon>
    </lineage>
</organism>
<dbReference type="Proteomes" id="UP000003880">
    <property type="component" value="Unassembled WGS sequence"/>
</dbReference>